<sequence length="60" mass="6872">MLKHIWEFVIYVEPDGSYTEDKNTAEGDDNGAYILKYSDGFWTVIGSLSQEQLKEKGLLK</sequence>
<dbReference type="Proteomes" id="UP000756427">
    <property type="component" value="Unassembled WGS sequence"/>
</dbReference>
<dbReference type="AlphaFoldDB" id="A0A930PR92"/>
<evidence type="ECO:0000313" key="3">
    <source>
        <dbReference type="EMBL" id="MBF1664412.1"/>
    </source>
</evidence>
<evidence type="ECO:0000313" key="4">
    <source>
        <dbReference type="Proteomes" id="UP000770330"/>
    </source>
</evidence>
<name>A0A930PR92_9MICC</name>
<dbReference type="Proteomes" id="UP000713964">
    <property type="component" value="Unassembled WGS sequence"/>
</dbReference>
<comment type="caution">
    <text evidence="1">The sequence shown here is derived from an EMBL/GenBank/DDBJ whole genome shotgun (WGS) entry which is preliminary data.</text>
</comment>
<dbReference type="EMBL" id="JABZXO010000002">
    <property type="protein sequence ID" value="MBF1656523.1"/>
    <property type="molecule type" value="Genomic_DNA"/>
</dbReference>
<evidence type="ECO:0000313" key="1">
    <source>
        <dbReference type="EMBL" id="MBF1656523.1"/>
    </source>
</evidence>
<dbReference type="EMBL" id="JABZXL010000001">
    <property type="protein sequence ID" value="MBF1658379.1"/>
    <property type="molecule type" value="Genomic_DNA"/>
</dbReference>
<protein>
    <submittedName>
        <fullName evidence="1">Uncharacterized protein</fullName>
    </submittedName>
</protein>
<evidence type="ECO:0000313" key="2">
    <source>
        <dbReference type="EMBL" id="MBF1658379.1"/>
    </source>
</evidence>
<proteinExistence type="predicted"/>
<dbReference type="EMBL" id="JABZXR010000041">
    <property type="protein sequence ID" value="MBF1664412.1"/>
    <property type="molecule type" value="Genomic_DNA"/>
</dbReference>
<dbReference type="RefSeq" id="WP_070675167.1">
    <property type="nucleotide sequence ID" value="NZ_CAURGI010000002.1"/>
</dbReference>
<accession>A0A930PR92</accession>
<organism evidence="1 4">
    <name type="scientific">Rothia mucilaginosa</name>
    <dbReference type="NCBI Taxonomy" id="43675"/>
    <lineage>
        <taxon>Bacteria</taxon>
        <taxon>Bacillati</taxon>
        <taxon>Actinomycetota</taxon>
        <taxon>Actinomycetes</taxon>
        <taxon>Micrococcales</taxon>
        <taxon>Micrococcaceae</taxon>
        <taxon>Rothia</taxon>
    </lineage>
</organism>
<gene>
    <name evidence="2" type="ORF">HXO58_00900</name>
    <name evidence="1" type="ORF">HXO61_01085</name>
    <name evidence="3" type="ORF">HXO64_07665</name>
</gene>
<dbReference type="Proteomes" id="UP000770330">
    <property type="component" value="Unassembled WGS sequence"/>
</dbReference>
<reference evidence="1" key="1">
    <citation type="submission" date="2020-04" db="EMBL/GenBank/DDBJ databases">
        <title>Deep metagenomics examines the oral microbiome during advanced dental caries in children, revealing novel taxa and co-occurrences with host molecules.</title>
        <authorList>
            <person name="Baker J.L."/>
            <person name="Morton J.T."/>
            <person name="Dinis M."/>
            <person name="Alvarez R."/>
            <person name="Tran N.C."/>
            <person name="Knight R."/>
            <person name="Edlund A."/>
        </authorList>
    </citation>
    <scope>NUCLEOTIDE SEQUENCE</scope>
    <source>
        <strain evidence="2">JCVI_29_bin.11</strain>
        <strain evidence="1">JCVI_39_bin.18</strain>
        <strain evidence="3">JCVI_44_bin.2</strain>
    </source>
</reference>